<feature type="compositionally biased region" description="Basic and acidic residues" evidence="1">
    <location>
        <begin position="97"/>
        <end position="107"/>
    </location>
</feature>
<dbReference type="OrthoDB" id="9448278at2759"/>
<dbReference type="Proteomes" id="UP000081671">
    <property type="component" value="Unplaced"/>
</dbReference>
<gene>
    <name evidence="3" type="primary">LOC105983251</name>
</gene>
<proteinExistence type="predicted"/>
<dbReference type="Pfam" id="PF15548">
    <property type="entry name" value="DUF4655"/>
    <property type="match status" value="2"/>
</dbReference>
<reference evidence="3" key="1">
    <citation type="submission" date="2025-08" db="UniProtKB">
        <authorList>
            <consortium name="RefSeq"/>
        </authorList>
    </citation>
    <scope>IDENTIFICATION</scope>
    <source>
        <tissue evidence="3">Kidney</tissue>
    </source>
</reference>
<dbReference type="PANTHER" id="PTHR37884">
    <property type="entry name" value="SEPTIN 4"/>
    <property type="match status" value="1"/>
</dbReference>
<keyword evidence="2" id="KW-1185">Reference proteome</keyword>
<feature type="region of interest" description="Disordered" evidence="1">
    <location>
        <begin position="124"/>
        <end position="205"/>
    </location>
</feature>
<evidence type="ECO:0000313" key="3">
    <source>
        <dbReference type="RefSeq" id="XP_012868547.1"/>
    </source>
</evidence>
<feature type="compositionally biased region" description="Basic and acidic residues" evidence="1">
    <location>
        <begin position="130"/>
        <end position="148"/>
    </location>
</feature>
<name>A0A1S3EYN0_DIPOR</name>
<dbReference type="AlphaFoldDB" id="A0A1S3EYN0"/>
<feature type="compositionally biased region" description="Polar residues" evidence="1">
    <location>
        <begin position="1"/>
        <end position="19"/>
    </location>
</feature>
<evidence type="ECO:0000313" key="2">
    <source>
        <dbReference type="Proteomes" id="UP000081671"/>
    </source>
</evidence>
<dbReference type="KEGG" id="dord:105983251"/>
<dbReference type="InParanoid" id="A0A1S3EYN0"/>
<feature type="region of interest" description="Disordered" evidence="1">
    <location>
        <begin position="1"/>
        <end position="29"/>
    </location>
</feature>
<dbReference type="PANTHER" id="PTHR37884:SF1">
    <property type="entry name" value="SEPTIN 4"/>
    <property type="match status" value="1"/>
</dbReference>
<organism evidence="2 3">
    <name type="scientific">Dipodomys ordii</name>
    <name type="common">Ord's kangaroo rat</name>
    <dbReference type="NCBI Taxonomy" id="10020"/>
    <lineage>
        <taxon>Eukaryota</taxon>
        <taxon>Metazoa</taxon>
        <taxon>Chordata</taxon>
        <taxon>Craniata</taxon>
        <taxon>Vertebrata</taxon>
        <taxon>Euteleostomi</taxon>
        <taxon>Mammalia</taxon>
        <taxon>Eutheria</taxon>
        <taxon>Euarchontoglires</taxon>
        <taxon>Glires</taxon>
        <taxon>Rodentia</taxon>
        <taxon>Castorimorpha</taxon>
        <taxon>Heteromyidae</taxon>
        <taxon>Dipodomyinae</taxon>
        <taxon>Dipodomys</taxon>
    </lineage>
</organism>
<feature type="region of interest" description="Disordered" evidence="1">
    <location>
        <begin position="351"/>
        <end position="370"/>
    </location>
</feature>
<protein>
    <submittedName>
        <fullName evidence="3">Uncharacterized protein C17orf47 homolog</fullName>
    </submittedName>
</protein>
<dbReference type="GeneID" id="105983251"/>
<dbReference type="InterPro" id="IPR027979">
    <property type="entry name" value="DUF4655"/>
</dbReference>
<dbReference type="RefSeq" id="XP_012868547.1">
    <property type="nucleotide sequence ID" value="XM_013013093.1"/>
</dbReference>
<feature type="region of interest" description="Disordered" evidence="1">
    <location>
        <begin position="97"/>
        <end position="116"/>
    </location>
</feature>
<dbReference type="STRING" id="10020.ENSDORP00000027068"/>
<evidence type="ECO:0000256" key="1">
    <source>
        <dbReference type="SAM" id="MobiDB-lite"/>
    </source>
</evidence>
<accession>A0A1S3EYN0</accession>
<sequence length="505" mass="56682">MASTQKGSVYQVAKSSRTGSKIAVPAHRGTETISATQRGHGYINSSSQQNAAVSLSPNPQRRSEAMYNTTAHSASDYLRSLSMQSGPPLYTAYQRGMETRQRTDAPRHSSPHRKMSAFPTMNAQRNVSPIREEAMRSVDSKPGRDIGHRISSPDAKSPRRLSFIDEKESLQLQNLEEEDPPSKVQNPQGVRVPRRISSHPKDEAVQTDPIRKISNINEVKSPRSVYTGGSRAPADHRAVLRRTTALEPEMGPTNPVLPEPKASIKNTKLAPTLKLSVLRDLPSGYRVPVRSEGEPLQKHYVCTEAKPPTKVIIPSEVEANEKSLKRDSEIGRRVTISPMEYSVQAAHRLSTRGGVSEAPHKSPIYPEPCSKPSIQAELELTPRPLPPRSLPRYGPDCSWWALLNRETEMPQSRPCTPDFEHKSPPPLDPIMSFYEMDSNLFCEDLMFQREKPFPHVLKHASKQLIQGFNAFFLDVSEEMQNRILWWLKGLCLSFLWVHCGGRVKR</sequence>